<reference evidence="2 3" key="1">
    <citation type="submission" date="2019-12" db="EMBL/GenBank/DDBJ databases">
        <authorList>
            <person name="Huq M.A."/>
        </authorList>
    </citation>
    <scope>NUCLEOTIDE SEQUENCE [LARGE SCALE GENOMIC DNA]</scope>
    <source>
        <strain evidence="2 3">MAH-34</strain>
    </source>
</reference>
<dbReference type="InterPro" id="IPR000182">
    <property type="entry name" value="GNAT_dom"/>
</dbReference>
<name>A0ABW9U923_9BACL</name>
<dbReference type="CDD" id="cd03139">
    <property type="entry name" value="GATase1_PfpI_2"/>
    <property type="match status" value="1"/>
</dbReference>
<comment type="caution">
    <text evidence="2">The sequence shown here is derived from an EMBL/GenBank/DDBJ whole genome shotgun (WGS) entry which is preliminary data.</text>
</comment>
<dbReference type="Pfam" id="PF00583">
    <property type="entry name" value="Acetyltransf_1"/>
    <property type="match status" value="1"/>
</dbReference>
<keyword evidence="3" id="KW-1185">Reference proteome</keyword>
<evidence type="ECO:0000313" key="3">
    <source>
        <dbReference type="Proteomes" id="UP000467637"/>
    </source>
</evidence>
<dbReference type="Pfam" id="PF01965">
    <property type="entry name" value="DJ-1_PfpI"/>
    <property type="match status" value="1"/>
</dbReference>
<dbReference type="PROSITE" id="PS51186">
    <property type="entry name" value="GNAT"/>
    <property type="match status" value="1"/>
</dbReference>
<dbReference type="PANTHER" id="PTHR43130">
    <property type="entry name" value="ARAC-FAMILY TRANSCRIPTIONAL REGULATOR"/>
    <property type="match status" value="1"/>
</dbReference>
<feature type="domain" description="N-acetyltransferase" evidence="1">
    <location>
        <begin position="200"/>
        <end position="361"/>
    </location>
</feature>
<sequence length="361" mass="40808">MMSMKRTRHVGVVLYDKVDTLDFTGPHDVFGVAGYLDSHFQVFTVAEKETPLTTVSGITITPQFSFETCPAIDILIVPGGWGARTEINNVRMINWLREAANNAEIVLSICTGALLLAKADLLEGLRVTTNRMAYDLLQGMLSPGSTVVKNVRYVDNGRIVMSGGVTAGFDAALHVVARLSGEALAMETAARLEYRWQGKLDIRRAKLADTESVRELLVHAARWIERTQGFIQWREERFSQAYVFDLIQQDEFFVAHMDGVPVGCFSIQWRDEEIWGEQHHENAGYVHRLAVSRDYPGMGIGTRLLNWAESYIKEQGKSWIRLDCMADNAALNRYYTREGFAFCGRYKAQGWAAHLYERQIL</sequence>
<dbReference type="SUPFAM" id="SSF52317">
    <property type="entry name" value="Class I glutamine amidotransferase-like"/>
    <property type="match status" value="1"/>
</dbReference>
<dbReference type="CDD" id="cd04301">
    <property type="entry name" value="NAT_SF"/>
    <property type="match status" value="1"/>
</dbReference>
<dbReference type="Gene3D" id="3.40.50.880">
    <property type="match status" value="1"/>
</dbReference>
<organism evidence="2 3">
    <name type="scientific">Paenibacillus anseongense</name>
    <dbReference type="NCBI Taxonomy" id="2682845"/>
    <lineage>
        <taxon>Bacteria</taxon>
        <taxon>Bacillati</taxon>
        <taxon>Bacillota</taxon>
        <taxon>Bacilli</taxon>
        <taxon>Bacillales</taxon>
        <taxon>Paenibacillaceae</taxon>
        <taxon>Paenibacillus</taxon>
    </lineage>
</organism>
<dbReference type="SUPFAM" id="SSF55729">
    <property type="entry name" value="Acyl-CoA N-acyltransferases (Nat)"/>
    <property type="match status" value="1"/>
</dbReference>
<dbReference type="InterPro" id="IPR002818">
    <property type="entry name" value="DJ-1/PfpI"/>
</dbReference>
<dbReference type="PANTHER" id="PTHR43130:SF3">
    <property type="entry name" value="HTH-TYPE TRANSCRIPTIONAL REGULATOR RV1931C"/>
    <property type="match status" value="1"/>
</dbReference>
<accession>A0ABW9U923</accession>
<dbReference type="EMBL" id="WSEM01000016">
    <property type="protein sequence ID" value="MVQ36634.1"/>
    <property type="molecule type" value="Genomic_DNA"/>
</dbReference>
<dbReference type="Proteomes" id="UP000467637">
    <property type="component" value="Unassembled WGS sequence"/>
</dbReference>
<proteinExistence type="predicted"/>
<dbReference type="InterPro" id="IPR029062">
    <property type="entry name" value="Class_I_gatase-like"/>
</dbReference>
<evidence type="ECO:0000313" key="2">
    <source>
        <dbReference type="EMBL" id="MVQ36634.1"/>
    </source>
</evidence>
<dbReference type="InterPro" id="IPR052158">
    <property type="entry name" value="INH-QAR"/>
</dbReference>
<gene>
    <name evidence="2" type="ORF">GON05_18660</name>
</gene>
<dbReference type="Gene3D" id="3.40.630.30">
    <property type="match status" value="1"/>
</dbReference>
<dbReference type="InterPro" id="IPR016181">
    <property type="entry name" value="Acyl_CoA_acyltransferase"/>
</dbReference>
<evidence type="ECO:0000259" key="1">
    <source>
        <dbReference type="PROSITE" id="PS51186"/>
    </source>
</evidence>
<protein>
    <submittedName>
        <fullName evidence="2">GNAT family N-acetyltransferase</fullName>
    </submittedName>
</protein>